<comment type="catalytic activity">
    <reaction evidence="14 17">
        <text>L-aspartate + ATP = 4-phospho-L-aspartate + ADP</text>
        <dbReference type="Rhea" id="RHEA:23776"/>
        <dbReference type="ChEBI" id="CHEBI:29991"/>
        <dbReference type="ChEBI" id="CHEBI:30616"/>
        <dbReference type="ChEBI" id="CHEBI:57535"/>
        <dbReference type="ChEBI" id="CHEBI:456216"/>
        <dbReference type="EC" id="2.7.2.4"/>
    </reaction>
</comment>
<sequence length="407" mass="44984">MNIVVQKYGGTSVGSPEKIKNVARKVIQKKQEGYQVVVIVSAMGDSTDRLMKLAHEISEYPNSRELDVLLTTGEQVSIALLAMAIWDLGEPAISFTGSQLNIQTTAIHQKARILDMNVDKIHQELSKNKIVVVAGFQGVGKDQEFTTLGRGGSDTSAVALAAKLRASCEIYTDVDGIYTMDPRKLKKAKKIDQITSEEMMEMASLGAGVLHHRSVELAHKYRVPLYVASAFDPVTGTRIISGGSGELEESVVTGMTSSHSDIQVTLMYLPASMKSLRRIFDEMAQKEINVDMISQMKVDKNRMHVSFTVPKEDAHYAKVMMESWKMEDDLIQWEINEDIVKMSIVGLGMRSHSGVAGKVFDLLAQADIEIKMITTSEINLSWVIDAKEEEKAIELIGEGFELTNCHA</sequence>
<dbReference type="FunFam" id="3.30.2130.10:FF:000001">
    <property type="entry name" value="Bifunctional aspartokinase/homoserine dehydrogenase"/>
    <property type="match status" value="1"/>
</dbReference>
<dbReference type="GO" id="GO:0005829">
    <property type="term" value="C:cytosol"/>
    <property type="evidence" value="ECO:0007669"/>
    <property type="project" value="TreeGrafter"/>
</dbReference>
<name>A0A1H3IF24_9FIRM</name>
<evidence type="ECO:0000256" key="3">
    <source>
        <dbReference type="ARBA" id="ARBA00004986"/>
    </source>
</evidence>
<dbReference type="GO" id="GO:0004072">
    <property type="term" value="F:aspartate kinase activity"/>
    <property type="evidence" value="ECO:0007669"/>
    <property type="project" value="UniProtKB-EC"/>
</dbReference>
<dbReference type="SUPFAM" id="SSF53633">
    <property type="entry name" value="Carbamate kinase-like"/>
    <property type="match status" value="1"/>
</dbReference>
<dbReference type="PANTHER" id="PTHR21499">
    <property type="entry name" value="ASPARTATE KINASE"/>
    <property type="match status" value="1"/>
</dbReference>
<keyword evidence="10 17" id="KW-0418">Kinase</keyword>
<keyword evidence="8" id="KW-0677">Repeat</keyword>
<keyword evidence="9 16" id="KW-0547">Nucleotide-binding</keyword>
<proteinExistence type="inferred from homology"/>
<evidence type="ECO:0000313" key="21">
    <source>
        <dbReference type="Proteomes" id="UP000199230"/>
    </source>
</evidence>
<evidence type="ECO:0000256" key="1">
    <source>
        <dbReference type="ARBA" id="ARBA00003121"/>
    </source>
</evidence>
<keyword evidence="11 16" id="KW-0067">ATP-binding</keyword>
<evidence type="ECO:0000256" key="2">
    <source>
        <dbReference type="ARBA" id="ARBA00004766"/>
    </source>
</evidence>
<evidence type="ECO:0000259" key="19">
    <source>
        <dbReference type="PROSITE" id="PS51671"/>
    </source>
</evidence>
<dbReference type="GO" id="GO:0019877">
    <property type="term" value="P:diaminopimelate biosynthetic process"/>
    <property type="evidence" value="ECO:0007669"/>
    <property type="project" value="UniProtKB-KW"/>
</dbReference>
<protein>
    <recommendedName>
        <fullName evidence="17">Aspartokinase</fullName>
        <ecNumber evidence="17">2.7.2.4</ecNumber>
    </recommendedName>
</protein>
<dbReference type="Proteomes" id="UP000199230">
    <property type="component" value="Unassembled WGS sequence"/>
</dbReference>
<dbReference type="InterPro" id="IPR036393">
    <property type="entry name" value="AceGlu_kinase-like_sf"/>
</dbReference>
<evidence type="ECO:0000256" key="9">
    <source>
        <dbReference type="ARBA" id="ARBA00022741"/>
    </source>
</evidence>
<gene>
    <name evidence="20" type="ORF">SAMN05192546_101135</name>
</gene>
<dbReference type="Gene3D" id="3.40.1160.10">
    <property type="entry name" value="Acetylglutamate kinase-like"/>
    <property type="match status" value="1"/>
</dbReference>
<evidence type="ECO:0000256" key="16">
    <source>
        <dbReference type="PIRSR" id="PIRSR000726-1"/>
    </source>
</evidence>
<dbReference type="InterPro" id="IPR002912">
    <property type="entry name" value="ACT_dom"/>
</dbReference>
<dbReference type="Pfam" id="PF22468">
    <property type="entry name" value="ACT_9"/>
    <property type="match status" value="1"/>
</dbReference>
<feature type="binding site" evidence="16">
    <location>
        <position position="47"/>
    </location>
    <ligand>
        <name>substrate</name>
    </ligand>
</feature>
<dbReference type="SUPFAM" id="SSF55021">
    <property type="entry name" value="ACT-like"/>
    <property type="match status" value="2"/>
</dbReference>
<dbReference type="EMBL" id="FNPV01000001">
    <property type="protein sequence ID" value="SDY26443.1"/>
    <property type="molecule type" value="Genomic_DNA"/>
</dbReference>
<organism evidence="20 21">
    <name type="scientific">Tindallia californiensis</name>
    <dbReference type="NCBI Taxonomy" id="159292"/>
    <lineage>
        <taxon>Bacteria</taxon>
        <taxon>Bacillati</taxon>
        <taxon>Bacillota</taxon>
        <taxon>Clostridia</taxon>
        <taxon>Peptostreptococcales</taxon>
        <taxon>Tindalliaceae</taxon>
        <taxon>Tindallia</taxon>
    </lineage>
</organism>
<dbReference type="UniPathway" id="UPA00034">
    <property type="reaction ID" value="UER00015"/>
</dbReference>
<dbReference type="NCBIfam" id="NF005155">
    <property type="entry name" value="PRK06635.1-4"/>
    <property type="match status" value="1"/>
</dbReference>
<keyword evidence="7 17" id="KW-0808">Transferase</keyword>
<evidence type="ECO:0000256" key="6">
    <source>
        <dbReference type="ARBA" id="ARBA00022605"/>
    </source>
</evidence>
<dbReference type="InterPro" id="IPR001341">
    <property type="entry name" value="Asp_kinase"/>
</dbReference>
<evidence type="ECO:0000256" key="18">
    <source>
        <dbReference type="RuleBase" id="RU004249"/>
    </source>
</evidence>
<comment type="subunit">
    <text evidence="15">Tetramer consisting of 2 isoforms Alpha (catalytic and regulation) and of a homodimer of 2 isoforms Beta (regulation).</text>
</comment>
<evidence type="ECO:0000256" key="14">
    <source>
        <dbReference type="ARBA" id="ARBA00047872"/>
    </source>
</evidence>
<dbReference type="UniPathway" id="UPA00050">
    <property type="reaction ID" value="UER00461"/>
</dbReference>
<comment type="pathway">
    <text evidence="2 18">Amino-acid biosynthesis; L-lysine biosynthesis via DAP pathway; (S)-tetrahydrodipicolinate from L-aspartate: step 1/4.</text>
</comment>
<evidence type="ECO:0000256" key="17">
    <source>
        <dbReference type="RuleBase" id="RU003448"/>
    </source>
</evidence>
<dbReference type="NCBIfam" id="NF005154">
    <property type="entry name" value="PRK06635.1-2"/>
    <property type="match status" value="1"/>
</dbReference>
<dbReference type="Pfam" id="PF00696">
    <property type="entry name" value="AA_kinase"/>
    <property type="match status" value="1"/>
</dbReference>
<dbReference type="AlphaFoldDB" id="A0A1H3IF24"/>
<keyword evidence="6 18" id="KW-0028">Amino-acid biosynthesis</keyword>
<evidence type="ECO:0000256" key="11">
    <source>
        <dbReference type="ARBA" id="ARBA00022840"/>
    </source>
</evidence>
<dbReference type="UniPathway" id="UPA00051">
    <property type="reaction ID" value="UER00462"/>
</dbReference>
<dbReference type="CDD" id="cd04261">
    <property type="entry name" value="AAK_AKii-LysC-BS"/>
    <property type="match status" value="1"/>
</dbReference>
<feature type="binding site" evidence="16">
    <location>
        <position position="74"/>
    </location>
    <ligand>
        <name>substrate</name>
    </ligand>
</feature>
<dbReference type="RefSeq" id="WP_093309889.1">
    <property type="nucleotide sequence ID" value="NZ_FNPV01000001.1"/>
</dbReference>
<evidence type="ECO:0000256" key="4">
    <source>
        <dbReference type="ARBA" id="ARBA00005139"/>
    </source>
</evidence>
<comment type="function">
    <text evidence="1">Catalyzes the phosphorylation of the beta-carboxyl group of aspartic acid with ATP to yield 4-phospho-L-aspartate, which is involved in the branched biosynthetic pathway leading to the biosynthesis of amino acids threonine, isoleucine and methionine.</text>
</comment>
<evidence type="ECO:0000256" key="8">
    <source>
        <dbReference type="ARBA" id="ARBA00022737"/>
    </source>
</evidence>
<dbReference type="PROSITE" id="PS51671">
    <property type="entry name" value="ACT"/>
    <property type="match status" value="1"/>
</dbReference>
<evidence type="ECO:0000256" key="13">
    <source>
        <dbReference type="ARBA" id="ARBA00023154"/>
    </source>
</evidence>
<dbReference type="CDD" id="cd04936">
    <property type="entry name" value="ACT_AKii-LysC-BS-like_2"/>
    <property type="match status" value="1"/>
</dbReference>
<dbReference type="InterPro" id="IPR018042">
    <property type="entry name" value="Aspartate_kinase_CS"/>
</dbReference>
<evidence type="ECO:0000256" key="10">
    <source>
        <dbReference type="ARBA" id="ARBA00022777"/>
    </source>
</evidence>
<evidence type="ECO:0000256" key="15">
    <source>
        <dbReference type="ARBA" id="ARBA00063835"/>
    </source>
</evidence>
<feature type="domain" description="ACT" evidence="19">
    <location>
        <begin position="344"/>
        <end position="407"/>
    </location>
</feature>
<dbReference type="PIRSF" id="PIRSF000726">
    <property type="entry name" value="Asp_kin"/>
    <property type="match status" value="1"/>
</dbReference>
<feature type="binding site" evidence="16">
    <location>
        <begin position="7"/>
        <end position="10"/>
    </location>
    <ligand>
        <name>ATP</name>
        <dbReference type="ChEBI" id="CHEBI:30616"/>
    </ligand>
</feature>
<dbReference type="InterPro" id="IPR041740">
    <property type="entry name" value="AKii-LysC-BS"/>
</dbReference>
<dbReference type="GO" id="GO:0009088">
    <property type="term" value="P:threonine biosynthetic process"/>
    <property type="evidence" value="ECO:0007669"/>
    <property type="project" value="UniProtKB-UniPathway"/>
</dbReference>
<dbReference type="STRING" id="159292.SAMN05192546_101135"/>
<dbReference type="InterPro" id="IPR001048">
    <property type="entry name" value="Asp/Glu/Uridylate_kinase"/>
</dbReference>
<accession>A0A1H3IF24</accession>
<dbReference type="OrthoDB" id="9799110at2"/>
<keyword evidence="13" id="KW-0457">Lysine biosynthesis</keyword>
<feature type="binding site" evidence="16">
    <location>
        <position position="178"/>
    </location>
    <ligand>
        <name>ATP</name>
        <dbReference type="ChEBI" id="CHEBI:30616"/>
    </ligand>
</feature>
<dbReference type="PROSITE" id="PS00324">
    <property type="entry name" value="ASPARTOKINASE"/>
    <property type="match status" value="1"/>
</dbReference>
<dbReference type="NCBIfam" id="TIGR00657">
    <property type="entry name" value="asp_kinases"/>
    <property type="match status" value="1"/>
</dbReference>
<comment type="similarity">
    <text evidence="5 17">Belongs to the aspartokinase family.</text>
</comment>
<keyword evidence="12" id="KW-0220">Diaminopimelate biosynthesis</keyword>
<feature type="binding site" evidence="16">
    <location>
        <begin position="172"/>
        <end position="173"/>
    </location>
    <ligand>
        <name>ATP</name>
        <dbReference type="ChEBI" id="CHEBI:30616"/>
    </ligand>
</feature>
<evidence type="ECO:0000256" key="12">
    <source>
        <dbReference type="ARBA" id="ARBA00022915"/>
    </source>
</evidence>
<dbReference type="InterPro" id="IPR045865">
    <property type="entry name" value="ACT-like_dom_sf"/>
</dbReference>
<dbReference type="InterPro" id="IPR054352">
    <property type="entry name" value="ACT_Aspartokinase"/>
</dbReference>
<keyword evidence="21" id="KW-1185">Reference proteome</keyword>
<evidence type="ECO:0000313" key="20">
    <source>
        <dbReference type="EMBL" id="SDY26443.1"/>
    </source>
</evidence>
<dbReference type="EC" id="2.7.2.4" evidence="17"/>
<dbReference type="CDD" id="cd04891">
    <property type="entry name" value="ACT_AK-LysC-DapG-like_1"/>
    <property type="match status" value="1"/>
</dbReference>
<dbReference type="PANTHER" id="PTHR21499:SF3">
    <property type="entry name" value="ASPARTOKINASE"/>
    <property type="match status" value="1"/>
</dbReference>
<reference evidence="20 21" key="1">
    <citation type="submission" date="2016-10" db="EMBL/GenBank/DDBJ databases">
        <authorList>
            <person name="de Groot N.N."/>
        </authorList>
    </citation>
    <scope>NUCLEOTIDE SEQUENCE [LARGE SCALE GENOMIC DNA]</scope>
    <source>
        <strain evidence="20 21">APO</strain>
    </source>
</reference>
<dbReference type="Gene3D" id="3.30.2130.10">
    <property type="entry name" value="VC0802-like"/>
    <property type="match status" value="1"/>
</dbReference>
<comment type="pathway">
    <text evidence="3 18">Amino-acid biosynthesis; L-methionine biosynthesis via de novo pathway; L-homoserine from L-aspartate: step 1/3.</text>
</comment>
<dbReference type="FunFam" id="3.40.1160.10:FF:000002">
    <property type="entry name" value="Aspartokinase"/>
    <property type="match status" value="1"/>
</dbReference>
<dbReference type="InterPro" id="IPR005260">
    <property type="entry name" value="Asp_kin_monofn"/>
</dbReference>
<feature type="binding site" evidence="16">
    <location>
        <position position="183"/>
    </location>
    <ligand>
        <name>ATP</name>
        <dbReference type="ChEBI" id="CHEBI:30616"/>
    </ligand>
</feature>
<dbReference type="GO" id="GO:0009089">
    <property type="term" value="P:lysine biosynthetic process via diaminopimelate"/>
    <property type="evidence" value="ECO:0007669"/>
    <property type="project" value="UniProtKB-UniPathway"/>
</dbReference>
<evidence type="ECO:0000256" key="7">
    <source>
        <dbReference type="ARBA" id="ARBA00022679"/>
    </source>
</evidence>
<dbReference type="GO" id="GO:0009090">
    <property type="term" value="P:homoserine biosynthetic process"/>
    <property type="evidence" value="ECO:0007669"/>
    <property type="project" value="TreeGrafter"/>
</dbReference>
<evidence type="ECO:0000256" key="5">
    <source>
        <dbReference type="ARBA" id="ARBA00010122"/>
    </source>
</evidence>
<comment type="pathway">
    <text evidence="4 18">Amino-acid biosynthesis; L-threonine biosynthesis; L-threonine from L-aspartate: step 1/5.</text>
</comment>
<dbReference type="GO" id="GO:0005524">
    <property type="term" value="F:ATP binding"/>
    <property type="evidence" value="ECO:0007669"/>
    <property type="project" value="UniProtKB-KW"/>
</dbReference>